<name>X1FME0_9ZZZZ</name>
<gene>
    <name evidence="1" type="ORF">S03H2_12902</name>
</gene>
<proteinExistence type="predicted"/>
<organism evidence="1">
    <name type="scientific">marine sediment metagenome</name>
    <dbReference type="NCBI Taxonomy" id="412755"/>
    <lineage>
        <taxon>unclassified sequences</taxon>
        <taxon>metagenomes</taxon>
        <taxon>ecological metagenomes</taxon>
    </lineage>
</organism>
<comment type="caution">
    <text evidence="1">The sequence shown here is derived from an EMBL/GenBank/DDBJ whole genome shotgun (WGS) entry which is preliminary data.</text>
</comment>
<protein>
    <submittedName>
        <fullName evidence="1">Uncharacterized protein</fullName>
    </submittedName>
</protein>
<dbReference type="AlphaFoldDB" id="X1FME0"/>
<sequence>MAKMKTREFEGVPYRLYGTAQKPDVASRVEQACQENGATTRITRRFFPPKYFIWVNIDW</sequence>
<evidence type="ECO:0000313" key="1">
    <source>
        <dbReference type="EMBL" id="GAH33685.1"/>
    </source>
</evidence>
<accession>X1FME0</accession>
<dbReference type="EMBL" id="BARU01006560">
    <property type="protein sequence ID" value="GAH33685.1"/>
    <property type="molecule type" value="Genomic_DNA"/>
</dbReference>
<reference evidence="1" key="1">
    <citation type="journal article" date="2014" name="Front. Microbiol.">
        <title>High frequency of phylogenetically diverse reductive dehalogenase-homologous genes in deep subseafloor sedimentary metagenomes.</title>
        <authorList>
            <person name="Kawai M."/>
            <person name="Futagami T."/>
            <person name="Toyoda A."/>
            <person name="Takaki Y."/>
            <person name="Nishi S."/>
            <person name="Hori S."/>
            <person name="Arai W."/>
            <person name="Tsubouchi T."/>
            <person name="Morono Y."/>
            <person name="Uchiyama I."/>
            <person name="Ito T."/>
            <person name="Fujiyama A."/>
            <person name="Inagaki F."/>
            <person name="Takami H."/>
        </authorList>
    </citation>
    <scope>NUCLEOTIDE SEQUENCE</scope>
    <source>
        <strain evidence="1">Expedition CK06-06</strain>
    </source>
</reference>